<dbReference type="eggNOG" id="arCOG13847">
    <property type="taxonomic scope" value="Archaea"/>
</dbReference>
<proteinExistence type="predicted"/>
<dbReference type="HOGENOM" id="CLU_2930418_0_0_2"/>
<dbReference type="STRING" id="985053.VMUT_2096"/>
<dbReference type="EMBL" id="CP002529">
    <property type="protein sequence ID" value="ADY02293.1"/>
    <property type="molecule type" value="Genomic_DNA"/>
</dbReference>
<protein>
    <submittedName>
        <fullName evidence="1">Uncharacterized protein</fullName>
    </submittedName>
</protein>
<dbReference type="KEGG" id="vmo:VMUT_2096"/>
<dbReference type="Proteomes" id="UP000007485">
    <property type="component" value="Chromosome"/>
</dbReference>
<dbReference type="AlphaFoldDB" id="F0QWS6"/>
<name>F0QWS6_VULM7</name>
<evidence type="ECO:0000313" key="1">
    <source>
        <dbReference type="EMBL" id="ADY02293.1"/>
    </source>
</evidence>
<sequence length="60" mass="7152">MRHELRRYITYGQLIMWPRIVISARNHVKLVLFSNAISKGDVRSIRCTMVRILRQELIAQ</sequence>
<organism evidence="1 2">
    <name type="scientific">Vulcanisaeta moutnovskia (strain 768-28)</name>
    <dbReference type="NCBI Taxonomy" id="985053"/>
    <lineage>
        <taxon>Archaea</taxon>
        <taxon>Thermoproteota</taxon>
        <taxon>Thermoprotei</taxon>
        <taxon>Thermoproteales</taxon>
        <taxon>Thermoproteaceae</taxon>
        <taxon>Vulcanisaeta</taxon>
    </lineage>
</organism>
<evidence type="ECO:0000313" key="2">
    <source>
        <dbReference type="Proteomes" id="UP000007485"/>
    </source>
</evidence>
<keyword evidence="2" id="KW-1185">Reference proteome</keyword>
<accession>F0QWS6</accession>
<reference evidence="1 2" key="1">
    <citation type="journal article" date="2011" name="J. Bacteriol.">
        <title>Complete genome sequence of 'Vulcanisaeta moutnovskia' strain 768-28, a novel member of the hyperthermophilic crenarchaeal genus vulcanisaeta.</title>
        <authorList>
            <person name="Gumerov V.M."/>
            <person name="Mardanov A.V."/>
            <person name="Beletsky A.V."/>
            <person name="Prokofeva M.I."/>
            <person name="Bonch-Osmolovskaya E.A."/>
            <person name="Ravin N.V."/>
            <person name="Skryabin K.G."/>
        </authorList>
    </citation>
    <scope>NUCLEOTIDE SEQUENCE [LARGE SCALE GENOMIC DNA]</scope>
    <source>
        <strain evidence="1 2">768-28</strain>
    </source>
</reference>
<gene>
    <name evidence="1" type="ordered locus">VMUT_2096</name>
</gene>